<dbReference type="GO" id="GO:0044878">
    <property type="term" value="P:mitotic cytokinesis checkpoint signaling"/>
    <property type="evidence" value="ECO:0007669"/>
    <property type="project" value="TreeGrafter"/>
</dbReference>
<sequence length="219" mass="24293">AAAAESELDLEEIQRLMSQAAKEIELDAQRVLKGLQQDKVLMDKLKELQKQQADKSSIDSDTVDSDADNTAQTAGAAGMVDVSDDEDDADKDSAKKIVQQCLDEVKIDAAVEKADNNTELSSKQKHKGKKLKRKENSTSASAELKPSNLEPPSKAELADSDYDDPDELPYCCICTEDATVRCRDCDLDLYCQRCFKGCHEEMEITDHRTVPYTPPKGYR</sequence>
<dbReference type="GO" id="GO:0030496">
    <property type="term" value="C:midbody"/>
    <property type="evidence" value="ECO:0007669"/>
    <property type="project" value="TreeGrafter"/>
</dbReference>
<dbReference type="EMBL" id="CAJHNH020002535">
    <property type="protein sequence ID" value="CAG5127003.1"/>
    <property type="molecule type" value="Genomic_DNA"/>
</dbReference>
<feature type="region of interest" description="Disordered" evidence="1">
    <location>
        <begin position="112"/>
        <end position="164"/>
    </location>
</feature>
<feature type="compositionally biased region" description="Basic and acidic residues" evidence="1">
    <location>
        <begin position="48"/>
        <end position="58"/>
    </location>
</feature>
<dbReference type="GO" id="GO:0005813">
    <property type="term" value="C:centrosome"/>
    <property type="evidence" value="ECO:0007669"/>
    <property type="project" value="TreeGrafter"/>
</dbReference>
<dbReference type="Proteomes" id="UP000678393">
    <property type="component" value="Unassembled WGS sequence"/>
</dbReference>
<protein>
    <recommendedName>
        <fullName evidence="4">Zinc finger FYVE domain-containing protein 19</fullName>
    </recommendedName>
</protein>
<dbReference type="AlphaFoldDB" id="A0A8S3ZCC9"/>
<dbReference type="GO" id="GO:0032154">
    <property type="term" value="C:cleavage furrow"/>
    <property type="evidence" value="ECO:0007669"/>
    <property type="project" value="TreeGrafter"/>
</dbReference>
<evidence type="ECO:0000256" key="1">
    <source>
        <dbReference type="SAM" id="MobiDB-lite"/>
    </source>
</evidence>
<proteinExistence type="predicted"/>
<dbReference type="CDD" id="cd19817">
    <property type="entry name" value="Bbox1_ANCHR-like"/>
    <property type="match status" value="1"/>
</dbReference>
<keyword evidence="3" id="KW-1185">Reference proteome</keyword>
<feature type="non-terminal residue" evidence="2">
    <location>
        <position position="1"/>
    </location>
</feature>
<organism evidence="2 3">
    <name type="scientific">Candidula unifasciata</name>
    <dbReference type="NCBI Taxonomy" id="100452"/>
    <lineage>
        <taxon>Eukaryota</taxon>
        <taxon>Metazoa</taxon>
        <taxon>Spiralia</taxon>
        <taxon>Lophotrochozoa</taxon>
        <taxon>Mollusca</taxon>
        <taxon>Gastropoda</taxon>
        <taxon>Heterobranchia</taxon>
        <taxon>Euthyneura</taxon>
        <taxon>Panpulmonata</taxon>
        <taxon>Eupulmonata</taxon>
        <taxon>Stylommatophora</taxon>
        <taxon>Helicina</taxon>
        <taxon>Helicoidea</taxon>
        <taxon>Geomitridae</taxon>
        <taxon>Candidula</taxon>
    </lineage>
</organism>
<evidence type="ECO:0000313" key="3">
    <source>
        <dbReference type="Proteomes" id="UP000678393"/>
    </source>
</evidence>
<dbReference type="OrthoDB" id="5407799at2759"/>
<dbReference type="SUPFAM" id="SSF57845">
    <property type="entry name" value="B-box zinc-binding domain"/>
    <property type="match status" value="1"/>
</dbReference>
<dbReference type="PANTHER" id="PTHR46603:SF1">
    <property type="entry name" value="ABSCISSION_NOCUT CHECKPOINT REGULATOR"/>
    <property type="match status" value="1"/>
</dbReference>
<dbReference type="GO" id="GO:0032266">
    <property type="term" value="F:phosphatidylinositol-3-phosphate binding"/>
    <property type="evidence" value="ECO:0007669"/>
    <property type="project" value="TreeGrafter"/>
</dbReference>
<comment type="caution">
    <text evidence="2">The sequence shown here is derived from an EMBL/GenBank/DDBJ whole genome shotgun (WGS) entry which is preliminary data.</text>
</comment>
<accession>A0A8S3ZCC9</accession>
<name>A0A8S3ZCC9_9EUPU</name>
<evidence type="ECO:0000313" key="2">
    <source>
        <dbReference type="EMBL" id="CAG5127003.1"/>
    </source>
</evidence>
<feature type="region of interest" description="Disordered" evidence="1">
    <location>
        <begin position="48"/>
        <end position="95"/>
    </location>
</feature>
<evidence type="ECO:0008006" key="4">
    <source>
        <dbReference type="Google" id="ProtNLM"/>
    </source>
</evidence>
<dbReference type="Pfam" id="PF22586">
    <property type="entry name" value="ANCHR-like_BBOX"/>
    <property type="match status" value="1"/>
</dbReference>
<dbReference type="GO" id="GO:0009838">
    <property type="term" value="P:abscission"/>
    <property type="evidence" value="ECO:0007669"/>
    <property type="project" value="TreeGrafter"/>
</dbReference>
<feature type="compositionally biased region" description="Basic residues" evidence="1">
    <location>
        <begin position="123"/>
        <end position="133"/>
    </location>
</feature>
<gene>
    <name evidence="2" type="ORF">CUNI_LOCUS12561</name>
</gene>
<dbReference type="PANTHER" id="PTHR46603">
    <property type="entry name" value="ABSCISSION/NOCUT CHECKPOINT REGULATOR"/>
    <property type="match status" value="1"/>
</dbReference>
<dbReference type="InterPro" id="IPR044553">
    <property type="entry name" value="Bbox1_ANCHR"/>
</dbReference>
<reference evidence="2" key="1">
    <citation type="submission" date="2021-04" db="EMBL/GenBank/DDBJ databases">
        <authorList>
            <consortium name="Molecular Ecology Group"/>
        </authorList>
    </citation>
    <scope>NUCLEOTIDE SEQUENCE</scope>
</reference>